<accession>A0A6G1FBT4</accession>
<dbReference type="Proteomes" id="UP000479710">
    <property type="component" value="Unassembled WGS sequence"/>
</dbReference>
<name>A0A6G1FBT4_9ORYZ</name>
<reference evidence="2 3" key="1">
    <citation type="submission" date="2019-11" db="EMBL/GenBank/DDBJ databases">
        <title>Whole genome sequence of Oryza granulata.</title>
        <authorList>
            <person name="Li W."/>
        </authorList>
    </citation>
    <scope>NUCLEOTIDE SEQUENCE [LARGE SCALE GENOMIC DNA]</scope>
    <source>
        <strain evidence="3">cv. Menghai</strain>
        <tissue evidence="2">Leaf</tissue>
    </source>
</reference>
<feature type="region of interest" description="Disordered" evidence="1">
    <location>
        <begin position="43"/>
        <end position="124"/>
    </location>
</feature>
<gene>
    <name evidence="2" type="ORF">E2562_023604</name>
</gene>
<proteinExistence type="predicted"/>
<evidence type="ECO:0000313" key="3">
    <source>
        <dbReference type="Proteomes" id="UP000479710"/>
    </source>
</evidence>
<feature type="compositionally biased region" description="Low complexity" evidence="1">
    <location>
        <begin position="65"/>
        <end position="107"/>
    </location>
</feature>
<sequence>MTTTATAFVGVAVPPPAHVDILAAGAAQLLVRVQADLGLEAPLVESSRSSTAPTSLQSMSSPILSHSDSAGEYGSSSPSTSPPHSSEPAPKLSSSSEPENSASHASSGSPPRKIESRVSGGICS</sequence>
<keyword evidence="3" id="KW-1185">Reference proteome</keyword>
<feature type="compositionally biased region" description="Polar residues" evidence="1">
    <location>
        <begin position="46"/>
        <end position="64"/>
    </location>
</feature>
<evidence type="ECO:0000256" key="1">
    <source>
        <dbReference type="SAM" id="MobiDB-lite"/>
    </source>
</evidence>
<comment type="caution">
    <text evidence="2">The sequence shown here is derived from an EMBL/GenBank/DDBJ whole genome shotgun (WGS) entry which is preliminary data.</text>
</comment>
<dbReference type="EMBL" id="SPHZ02000001">
    <property type="protein sequence ID" value="KAF0934242.1"/>
    <property type="molecule type" value="Genomic_DNA"/>
</dbReference>
<dbReference type="AlphaFoldDB" id="A0A6G1FBT4"/>
<evidence type="ECO:0000313" key="2">
    <source>
        <dbReference type="EMBL" id="KAF0934242.1"/>
    </source>
</evidence>
<protein>
    <submittedName>
        <fullName evidence="2">Uncharacterized protein</fullName>
    </submittedName>
</protein>
<organism evidence="2 3">
    <name type="scientific">Oryza meyeriana var. granulata</name>
    <dbReference type="NCBI Taxonomy" id="110450"/>
    <lineage>
        <taxon>Eukaryota</taxon>
        <taxon>Viridiplantae</taxon>
        <taxon>Streptophyta</taxon>
        <taxon>Embryophyta</taxon>
        <taxon>Tracheophyta</taxon>
        <taxon>Spermatophyta</taxon>
        <taxon>Magnoliopsida</taxon>
        <taxon>Liliopsida</taxon>
        <taxon>Poales</taxon>
        <taxon>Poaceae</taxon>
        <taxon>BOP clade</taxon>
        <taxon>Oryzoideae</taxon>
        <taxon>Oryzeae</taxon>
        <taxon>Oryzinae</taxon>
        <taxon>Oryza</taxon>
        <taxon>Oryza meyeriana</taxon>
    </lineage>
</organism>